<keyword evidence="2" id="KW-1185">Reference proteome</keyword>
<dbReference type="Proteomes" id="UP000694522">
    <property type="component" value="Unplaced"/>
</dbReference>
<protein>
    <submittedName>
        <fullName evidence="1">Uncharacterized protein</fullName>
    </submittedName>
</protein>
<proteinExistence type="predicted"/>
<dbReference type="Ensembl" id="ENSACOT00000016746.1">
    <property type="protein sequence ID" value="ENSACOP00000016169.1"/>
    <property type="gene ID" value="ENSACOG00000011254.1"/>
</dbReference>
<reference evidence="1" key="2">
    <citation type="submission" date="2025-09" db="UniProtKB">
        <authorList>
            <consortium name="Ensembl"/>
        </authorList>
    </citation>
    <scope>IDENTIFICATION</scope>
</reference>
<dbReference type="AlphaFoldDB" id="A0A8B9FXI8"/>
<name>A0A8B9FXI8_9PSIT</name>
<sequence length="131" mass="15189">MLIYIPTYSKILTVSYHSWTPSQQLQTTHAQDQKVMLATHKFQHVPVKHIVIGEPLSIGIVWFVIKTQRTAEIQVCGKFRRTSLSLKHIHIHIFFLTQHTETRGPIQISRMCQATILDLQHLFLYGTQNIS</sequence>
<evidence type="ECO:0000313" key="2">
    <source>
        <dbReference type="Proteomes" id="UP000694522"/>
    </source>
</evidence>
<accession>A0A8B9FXI8</accession>
<organism evidence="1 2">
    <name type="scientific">Amazona collaria</name>
    <name type="common">yellow-billed parrot</name>
    <dbReference type="NCBI Taxonomy" id="241587"/>
    <lineage>
        <taxon>Eukaryota</taxon>
        <taxon>Metazoa</taxon>
        <taxon>Chordata</taxon>
        <taxon>Craniata</taxon>
        <taxon>Vertebrata</taxon>
        <taxon>Euteleostomi</taxon>
        <taxon>Archelosauria</taxon>
        <taxon>Archosauria</taxon>
        <taxon>Dinosauria</taxon>
        <taxon>Saurischia</taxon>
        <taxon>Theropoda</taxon>
        <taxon>Coelurosauria</taxon>
        <taxon>Aves</taxon>
        <taxon>Neognathae</taxon>
        <taxon>Neoaves</taxon>
        <taxon>Telluraves</taxon>
        <taxon>Australaves</taxon>
        <taxon>Psittaciformes</taxon>
        <taxon>Psittacidae</taxon>
        <taxon>Amazona</taxon>
    </lineage>
</organism>
<evidence type="ECO:0000313" key="1">
    <source>
        <dbReference type="Ensembl" id="ENSACOP00000016169.1"/>
    </source>
</evidence>
<reference evidence="1" key="1">
    <citation type="submission" date="2025-08" db="UniProtKB">
        <authorList>
            <consortium name="Ensembl"/>
        </authorList>
    </citation>
    <scope>IDENTIFICATION</scope>
</reference>